<dbReference type="GeneID" id="19951455"/>
<dbReference type="VEuPathDB" id="FungiDB:SDRG_10728"/>
<feature type="compositionally biased region" description="Low complexity" evidence="1">
    <location>
        <begin position="267"/>
        <end position="279"/>
    </location>
</feature>
<proteinExistence type="predicted"/>
<dbReference type="OrthoDB" id="10386464at2759"/>
<evidence type="ECO:0000313" key="3">
    <source>
        <dbReference type="Proteomes" id="UP000030762"/>
    </source>
</evidence>
<accession>T0QA76</accession>
<protein>
    <submittedName>
        <fullName evidence="2">Uncharacterized protein</fullName>
    </submittedName>
</protein>
<dbReference type="Proteomes" id="UP000030762">
    <property type="component" value="Unassembled WGS sequence"/>
</dbReference>
<evidence type="ECO:0000256" key="1">
    <source>
        <dbReference type="SAM" id="MobiDB-lite"/>
    </source>
</evidence>
<feature type="region of interest" description="Disordered" evidence="1">
    <location>
        <begin position="243"/>
        <end position="287"/>
    </location>
</feature>
<organism evidence="2 3">
    <name type="scientific">Saprolegnia diclina (strain VS20)</name>
    <dbReference type="NCBI Taxonomy" id="1156394"/>
    <lineage>
        <taxon>Eukaryota</taxon>
        <taxon>Sar</taxon>
        <taxon>Stramenopiles</taxon>
        <taxon>Oomycota</taxon>
        <taxon>Saprolegniomycetes</taxon>
        <taxon>Saprolegniales</taxon>
        <taxon>Saprolegniaceae</taxon>
        <taxon>Saprolegnia</taxon>
    </lineage>
</organism>
<keyword evidence="3" id="KW-1185">Reference proteome</keyword>
<dbReference type="AlphaFoldDB" id="T0QA76"/>
<sequence length="375" mass="40603">MSLSTVVAVKTVDDAQVAQLSTTALGHIAGVDFKCHSAETASLWLYLAFHDDDVLARAMPSLATCGADAQDVLVAWAVMMTPTTFPRHLELHGDFAILVSRDRSVRVAVCMSPAHEILYVTFASPTTFQTDIILSTNHLATPNGEATSARQVLIGGNVWLYVFKLLAAMPDGVQHLQRRLAHAMTQYATLRYNVMRPASNSLTSGAPLAPFAEMLDMRAKQSSPSSLPPLTPARSTLAGEALARRTPSPFALRPPQAPRPDMMPVGPSSLTSPWSSPSSGFGFGHQNNLSPDSLRELERRYASPLLLANYPSPIHSSPLVMESPPFDLHSPPPATRPALLLPPKEDDDNDLADQTLNMSVDDIEDDEYERGTMVA</sequence>
<dbReference type="EMBL" id="JH767168">
    <property type="protein sequence ID" value="EQC31556.1"/>
    <property type="molecule type" value="Genomic_DNA"/>
</dbReference>
<dbReference type="RefSeq" id="XP_008614955.1">
    <property type="nucleotide sequence ID" value="XM_008616733.1"/>
</dbReference>
<name>T0QA76_SAPDV</name>
<dbReference type="InParanoid" id="T0QA76"/>
<gene>
    <name evidence="2" type="ORF">SDRG_10728</name>
</gene>
<evidence type="ECO:0000313" key="2">
    <source>
        <dbReference type="EMBL" id="EQC31556.1"/>
    </source>
</evidence>
<feature type="region of interest" description="Disordered" evidence="1">
    <location>
        <begin position="323"/>
        <end position="375"/>
    </location>
</feature>
<dbReference type="OMA" id="LHGDFAI"/>
<reference evidence="2 3" key="1">
    <citation type="submission" date="2012-04" db="EMBL/GenBank/DDBJ databases">
        <title>The Genome Sequence of Saprolegnia declina VS20.</title>
        <authorList>
            <consortium name="The Broad Institute Genome Sequencing Platform"/>
            <person name="Russ C."/>
            <person name="Nusbaum C."/>
            <person name="Tyler B."/>
            <person name="van West P."/>
            <person name="Dieguez-Uribeondo J."/>
            <person name="de Bruijn I."/>
            <person name="Tripathy S."/>
            <person name="Jiang R."/>
            <person name="Young S.K."/>
            <person name="Zeng Q."/>
            <person name="Gargeya S."/>
            <person name="Fitzgerald M."/>
            <person name="Haas B."/>
            <person name="Abouelleil A."/>
            <person name="Alvarado L."/>
            <person name="Arachchi H.M."/>
            <person name="Berlin A."/>
            <person name="Chapman S.B."/>
            <person name="Goldberg J."/>
            <person name="Griggs A."/>
            <person name="Gujja S."/>
            <person name="Hansen M."/>
            <person name="Howarth C."/>
            <person name="Imamovic A."/>
            <person name="Larimer J."/>
            <person name="McCowen C."/>
            <person name="Montmayeur A."/>
            <person name="Murphy C."/>
            <person name="Neiman D."/>
            <person name="Pearson M."/>
            <person name="Priest M."/>
            <person name="Roberts A."/>
            <person name="Saif S."/>
            <person name="Shea T."/>
            <person name="Sisk P."/>
            <person name="Sykes S."/>
            <person name="Wortman J."/>
            <person name="Nusbaum C."/>
            <person name="Birren B."/>
        </authorList>
    </citation>
    <scope>NUCLEOTIDE SEQUENCE [LARGE SCALE GENOMIC DNA]</scope>
    <source>
        <strain evidence="2 3">VS20</strain>
    </source>
</reference>